<feature type="chain" id="PRO_5042954332" description="Secreted protein" evidence="1">
    <location>
        <begin position="24"/>
        <end position="82"/>
    </location>
</feature>
<evidence type="ECO:0008006" key="4">
    <source>
        <dbReference type="Google" id="ProtNLM"/>
    </source>
</evidence>
<accession>A0AAN6UTL3</accession>
<gene>
    <name evidence="2" type="ORF">BT67DRAFT_23435</name>
</gene>
<keyword evidence="1" id="KW-0732">Signal</keyword>
<keyword evidence="3" id="KW-1185">Reference proteome</keyword>
<protein>
    <recommendedName>
        <fullName evidence="4">Secreted protein</fullName>
    </recommendedName>
</protein>
<dbReference type="Proteomes" id="UP001304895">
    <property type="component" value="Unassembled WGS sequence"/>
</dbReference>
<dbReference type="EMBL" id="MU853401">
    <property type="protein sequence ID" value="KAK4138823.1"/>
    <property type="molecule type" value="Genomic_DNA"/>
</dbReference>
<proteinExistence type="predicted"/>
<evidence type="ECO:0000313" key="3">
    <source>
        <dbReference type="Proteomes" id="UP001304895"/>
    </source>
</evidence>
<organism evidence="2 3">
    <name type="scientific">Trichocladium antarcticum</name>
    <dbReference type="NCBI Taxonomy" id="1450529"/>
    <lineage>
        <taxon>Eukaryota</taxon>
        <taxon>Fungi</taxon>
        <taxon>Dikarya</taxon>
        <taxon>Ascomycota</taxon>
        <taxon>Pezizomycotina</taxon>
        <taxon>Sordariomycetes</taxon>
        <taxon>Sordariomycetidae</taxon>
        <taxon>Sordariales</taxon>
        <taxon>Chaetomiaceae</taxon>
        <taxon>Trichocladium</taxon>
    </lineage>
</organism>
<dbReference type="AlphaFoldDB" id="A0AAN6UTL3"/>
<comment type="caution">
    <text evidence="2">The sequence shown here is derived from an EMBL/GenBank/DDBJ whole genome shotgun (WGS) entry which is preliminary data.</text>
</comment>
<reference evidence="2" key="1">
    <citation type="journal article" date="2023" name="Mol. Phylogenet. Evol.">
        <title>Genome-scale phylogeny and comparative genomics of the fungal order Sordariales.</title>
        <authorList>
            <person name="Hensen N."/>
            <person name="Bonometti L."/>
            <person name="Westerberg I."/>
            <person name="Brannstrom I.O."/>
            <person name="Guillou S."/>
            <person name="Cros-Aarteil S."/>
            <person name="Calhoun S."/>
            <person name="Haridas S."/>
            <person name="Kuo A."/>
            <person name="Mondo S."/>
            <person name="Pangilinan J."/>
            <person name="Riley R."/>
            <person name="LaButti K."/>
            <person name="Andreopoulos B."/>
            <person name="Lipzen A."/>
            <person name="Chen C."/>
            <person name="Yan M."/>
            <person name="Daum C."/>
            <person name="Ng V."/>
            <person name="Clum A."/>
            <person name="Steindorff A."/>
            <person name="Ohm R.A."/>
            <person name="Martin F."/>
            <person name="Silar P."/>
            <person name="Natvig D.O."/>
            <person name="Lalanne C."/>
            <person name="Gautier V."/>
            <person name="Ament-Velasquez S.L."/>
            <person name="Kruys A."/>
            <person name="Hutchinson M.I."/>
            <person name="Powell A.J."/>
            <person name="Barry K."/>
            <person name="Miller A.N."/>
            <person name="Grigoriev I.V."/>
            <person name="Debuchy R."/>
            <person name="Gladieux P."/>
            <person name="Hiltunen Thoren M."/>
            <person name="Johannesson H."/>
        </authorList>
    </citation>
    <scope>NUCLEOTIDE SEQUENCE</scope>
    <source>
        <strain evidence="2">CBS 123565</strain>
    </source>
</reference>
<feature type="signal peptide" evidence="1">
    <location>
        <begin position="1"/>
        <end position="23"/>
    </location>
</feature>
<evidence type="ECO:0000256" key="1">
    <source>
        <dbReference type="SAM" id="SignalP"/>
    </source>
</evidence>
<name>A0AAN6UTL3_9PEZI</name>
<reference evidence="2" key="2">
    <citation type="submission" date="2023-05" db="EMBL/GenBank/DDBJ databases">
        <authorList>
            <consortium name="Lawrence Berkeley National Laboratory"/>
            <person name="Steindorff A."/>
            <person name="Hensen N."/>
            <person name="Bonometti L."/>
            <person name="Westerberg I."/>
            <person name="Brannstrom I.O."/>
            <person name="Guillou S."/>
            <person name="Cros-Aarteil S."/>
            <person name="Calhoun S."/>
            <person name="Haridas S."/>
            <person name="Kuo A."/>
            <person name="Mondo S."/>
            <person name="Pangilinan J."/>
            <person name="Riley R."/>
            <person name="Labutti K."/>
            <person name="Andreopoulos B."/>
            <person name="Lipzen A."/>
            <person name="Chen C."/>
            <person name="Yanf M."/>
            <person name="Daum C."/>
            <person name="Ng V."/>
            <person name="Clum A."/>
            <person name="Ohm R."/>
            <person name="Martin F."/>
            <person name="Silar P."/>
            <person name="Natvig D."/>
            <person name="Lalanne C."/>
            <person name="Gautier V."/>
            <person name="Ament-Velasquez S.L."/>
            <person name="Kruys A."/>
            <person name="Hutchinson M.I."/>
            <person name="Powell A.J."/>
            <person name="Barry K."/>
            <person name="Miller A.N."/>
            <person name="Grigoriev I.V."/>
            <person name="Debuchy R."/>
            <person name="Gladieux P."/>
            <person name="Thoren M.H."/>
            <person name="Johannesson H."/>
        </authorList>
    </citation>
    <scope>NUCLEOTIDE SEQUENCE</scope>
    <source>
        <strain evidence="2">CBS 123565</strain>
    </source>
</reference>
<sequence length="82" mass="9180">MSCAASRFFFFFFFFYSSPIAHCFVRPSLPGVRSSHFVLTVQPLRCDLSYFPGKLSSSLPMGGLPAHTPPHSPQIFPHLMTV</sequence>
<evidence type="ECO:0000313" key="2">
    <source>
        <dbReference type="EMBL" id="KAK4138823.1"/>
    </source>
</evidence>